<evidence type="ECO:0000313" key="3">
    <source>
        <dbReference type="EMBL" id="KPL70568.1"/>
    </source>
</evidence>
<dbReference type="AlphaFoldDB" id="A0A0P6WVG3"/>
<dbReference type="SUPFAM" id="SSF53850">
    <property type="entry name" value="Periplasmic binding protein-like II"/>
    <property type="match status" value="1"/>
</dbReference>
<dbReference type="EMBL" id="LGCK01000014">
    <property type="protein sequence ID" value="KPL70568.1"/>
    <property type="molecule type" value="Genomic_DNA"/>
</dbReference>
<dbReference type="InterPro" id="IPR000914">
    <property type="entry name" value="SBP_5_dom"/>
</dbReference>
<evidence type="ECO:0000259" key="2">
    <source>
        <dbReference type="Pfam" id="PF00496"/>
    </source>
</evidence>
<evidence type="ECO:0000256" key="1">
    <source>
        <dbReference type="SAM" id="SignalP"/>
    </source>
</evidence>
<dbReference type="CDD" id="cd08509">
    <property type="entry name" value="PBP2_TmCBP_oligosaccharides_like"/>
    <property type="match status" value="1"/>
</dbReference>
<dbReference type="Gene3D" id="3.40.190.10">
    <property type="entry name" value="Periplasmic binding protein-like II"/>
    <property type="match status" value="1"/>
</dbReference>
<gene>
    <name evidence="3" type="ORF">ADM99_15755</name>
</gene>
<dbReference type="Gene3D" id="3.90.76.10">
    <property type="entry name" value="Dipeptide-binding Protein, Domain 1"/>
    <property type="match status" value="1"/>
</dbReference>
<dbReference type="PANTHER" id="PTHR30290">
    <property type="entry name" value="PERIPLASMIC BINDING COMPONENT OF ABC TRANSPORTER"/>
    <property type="match status" value="1"/>
</dbReference>
<name>A0A0P6WVG3_9CHLR</name>
<dbReference type="GO" id="GO:0042597">
    <property type="term" value="C:periplasmic space"/>
    <property type="evidence" value="ECO:0007669"/>
    <property type="project" value="UniProtKB-ARBA"/>
</dbReference>
<reference evidence="3 4" key="1">
    <citation type="submission" date="2015-07" db="EMBL/GenBank/DDBJ databases">
        <title>Genome sequence of Leptolinea tardivitalis DSM 16556.</title>
        <authorList>
            <person name="Hemp J."/>
            <person name="Ward L.M."/>
            <person name="Pace L.A."/>
            <person name="Fischer W.W."/>
        </authorList>
    </citation>
    <scope>NUCLEOTIDE SEQUENCE [LARGE SCALE GENOMIC DNA]</scope>
    <source>
        <strain evidence="3 4">YMTK-2</strain>
    </source>
</reference>
<keyword evidence="4" id="KW-1185">Reference proteome</keyword>
<feature type="domain" description="Solute-binding protein family 5" evidence="2">
    <location>
        <begin position="80"/>
        <end position="464"/>
    </location>
</feature>
<dbReference type="Proteomes" id="UP000050430">
    <property type="component" value="Unassembled WGS sequence"/>
</dbReference>
<protein>
    <recommendedName>
        <fullName evidence="2">Solute-binding protein family 5 domain-containing protein</fullName>
    </recommendedName>
</protein>
<dbReference type="Gene3D" id="3.10.105.10">
    <property type="entry name" value="Dipeptide-binding Protein, Domain 3"/>
    <property type="match status" value="1"/>
</dbReference>
<dbReference type="GO" id="GO:0015833">
    <property type="term" value="P:peptide transport"/>
    <property type="evidence" value="ECO:0007669"/>
    <property type="project" value="TreeGrafter"/>
</dbReference>
<dbReference type="InterPro" id="IPR030678">
    <property type="entry name" value="Peptide/Ni-bd"/>
</dbReference>
<proteinExistence type="predicted"/>
<dbReference type="PATRIC" id="fig|229920.5.peg.527"/>
<dbReference type="InterPro" id="IPR039424">
    <property type="entry name" value="SBP_5"/>
</dbReference>
<dbReference type="OrthoDB" id="9772924at2"/>
<dbReference type="GO" id="GO:0043190">
    <property type="term" value="C:ATP-binding cassette (ABC) transporter complex"/>
    <property type="evidence" value="ECO:0007669"/>
    <property type="project" value="InterPro"/>
</dbReference>
<feature type="signal peptide" evidence="1">
    <location>
        <begin position="1"/>
        <end position="25"/>
    </location>
</feature>
<feature type="chain" id="PRO_5006132686" description="Solute-binding protein family 5 domain-containing protein" evidence="1">
    <location>
        <begin position="26"/>
        <end position="576"/>
    </location>
</feature>
<dbReference type="PIRSF" id="PIRSF002741">
    <property type="entry name" value="MppA"/>
    <property type="match status" value="1"/>
</dbReference>
<keyword evidence="1" id="KW-0732">Signal</keyword>
<organism evidence="3 4">
    <name type="scientific">Leptolinea tardivitalis</name>
    <dbReference type="NCBI Taxonomy" id="229920"/>
    <lineage>
        <taxon>Bacteria</taxon>
        <taxon>Bacillati</taxon>
        <taxon>Chloroflexota</taxon>
        <taxon>Anaerolineae</taxon>
        <taxon>Anaerolineales</taxon>
        <taxon>Anaerolineaceae</taxon>
        <taxon>Leptolinea</taxon>
    </lineage>
</organism>
<dbReference type="RefSeq" id="WP_062422470.1">
    <property type="nucleotide sequence ID" value="NZ_BBYA01000010.1"/>
</dbReference>
<dbReference type="PANTHER" id="PTHR30290:SF82">
    <property type="entry name" value="ABC-TYPE DIPEPTIDE_OLIGOPEPTIDE TRANSPORT SYSTEM, PERIPLASMIC COMPONENT"/>
    <property type="match status" value="1"/>
</dbReference>
<sequence length="576" mass="64357">MQKLPKTLIFIVVALSMVLTAFLPAAPAAVEYPRNETLYTSGTQWGAPSSWNPLNGGGYATGTIGLVYETLFIYDPLADKFTPYLAESANWTDATTYEVKIRQGVKWTNGQPLTADDVKFTFDIANPNGDTKAGLGYSALWKFLDNIEIKDANTVVFKFKENPAYQEIGFYFYFAPILNKAIWSKMKLEDITGGANKNPVGTGPYKFQAADQDRMVWVRNDAWWGKDVFGKLPAPKYIVDIVNGSNNVALGKMLQGGLDLSNNFLPGVASLVNGGYGIKTYYKEAPYMLSANVASLLINEQKKPMDDVKFRTALAWMININDIVEKDYTGIVKAADPTGLLPIWDKYIDKDQVKELGWSYDPEKAKKILADAGYKDVDGDKFLEAPDGSKIALKVTCPSGWTDWMAAIQIISRDAKAIGLNIEPDYPDYGPWRDAQLKGTFDLTLQNEAQMSSTVWSYYSWIFQNPLDKIATAQYGNYGRYDNKEAFALVDQLDKVKLGDDAAIKEITTKLQKITMTEMPTIPLWYNGLWAQYNESVWTNWPSADGENHALPAMWRGYVNMSGIQMLLNLEPAAKK</sequence>
<evidence type="ECO:0000313" key="4">
    <source>
        <dbReference type="Proteomes" id="UP000050430"/>
    </source>
</evidence>
<dbReference type="Pfam" id="PF00496">
    <property type="entry name" value="SBP_bac_5"/>
    <property type="match status" value="1"/>
</dbReference>
<comment type="caution">
    <text evidence="3">The sequence shown here is derived from an EMBL/GenBank/DDBJ whole genome shotgun (WGS) entry which is preliminary data.</text>
</comment>
<accession>A0A0P6WVG3</accession>
<dbReference type="STRING" id="229920.ADM99_15755"/>
<dbReference type="GO" id="GO:1904680">
    <property type="term" value="F:peptide transmembrane transporter activity"/>
    <property type="evidence" value="ECO:0007669"/>
    <property type="project" value="TreeGrafter"/>
</dbReference>